<proteinExistence type="predicted"/>
<organism evidence="1 2">
    <name type="scientific">Aquilegia coerulea</name>
    <name type="common">Rocky mountain columbine</name>
    <dbReference type="NCBI Taxonomy" id="218851"/>
    <lineage>
        <taxon>Eukaryota</taxon>
        <taxon>Viridiplantae</taxon>
        <taxon>Streptophyta</taxon>
        <taxon>Embryophyta</taxon>
        <taxon>Tracheophyta</taxon>
        <taxon>Spermatophyta</taxon>
        <taxon>Magnoliopsida</taxon>
        <taxon>Ranunculales</taxon>
        <taxon>Ranunculaceae</taxon>
        <taxon>Thalictroideae</taxon>
        <taxon>Aquilegia</taxon>
    </lineage>
</organism>
<evidence type="ECO:0000313" key="1">
    <source>
        <dbReference type="EMBL" id="PIA39129.1"/>
    </source>
</evidence>
<keyword evidence="2" id="KW-1185">Reference proteome</keyword>
<dbReference type="Proteomes" id="UP000230069">
    <property type="component" value="Unassembled WGS sequence"/>
</dbReference>
<evidence type="ECO:0000313" key="2">
    <source>
        <dbReference type="Proteomes" id="UP000230069"/>
    </source>
</evidence>
<protein>
    <submittedName>
        <fullName evidence="1">Uncharacterized protein</fullName>
    </submittedName>
</protein>
<accession>A0A2G5D6I8</accession>
<dbReference type="InParanoid" id="A0A2G5D6I8"/>
<dbReference type="EMBL" id="KZ305044">
    <property type="protein sequence ID" value="PIA39129.1"/>
    <property type="molecule type" value="Genomic_DNA"/>
</dbReference>
<sequence>MWLIKKMASNLKKTNSKRSTFYRRTVEPQKDMECLMWRFKKKVTIRNTKLQKNLFPCRTKCQWRLKKTNDQKEDDLQVHNKTKGLGGIDVTKACTNKKLEKTQLPKKLLCRFLFSIKAKGIMPQRKQLMLLRWGILNGYHEQIE</sequence>
<name>A0A2G5D6I8_AQUCA</name>
<dbReference type="AlphaFoldDB" id="A0A2G5D6I8"/>
<reference evidence="1 2" key="1">
    <citation type="submission" date="2017-09" db="EMBL/GenBank/DDBJ databases">
        <title>WGS assembly of Aquilegia coerulea Goldsmith.</title>
        <authorList>
            <person name="Hodges S."/>
            <person name="Kramer E."/>
            <person name="Nordborg M."/>
            <person name="Tomkins J."/>
            <person name="Borevitz J."/>
            <person name="Derieg N."/>
            <person name="Yan J."/>
            <person name="Mihaltcheva S."/>
            <person name="Hayes R.D."/>
            <person name="Rokhsar D."/>
        </authorList>
    </citation>
    <scope>NUCLEOTIDE SEQUENCE [LARGE SCALE GENOMIC DNA]</scope>
    <source>
        <strain evidence="2">cv. Goldsmith</strain>
    </source>
</reference>
<gene>
    <name evidence="1" type="ORF">AQUCO_02700367v1</name>
</gene>